<dbReference type="GeneID" id="63833624"/>
<feature type="transmembrane region" description="Helical" evidence="2">
    <location>
        <begin position="77"/>
        <end position="98"/>
    </location>
</feature>
<accession>A0A9P5CSR9</accession>
<evidence type="ECO:0000313" key="4">
    <source>
        <dbReference type="Proteomes" id="UP000803844"/>
    </source>
</evidence>
<evidence type="ECO:0000313" key="3">
    <source>
        <dbReference type="EMBL" id="KAF3769879.1"/>
    </source>
</evidence>
<evidence type="ECO:0000256" key="2">
    <source>
        <dbReference type="SAM" id="Phobius"/>
    </source>
</evidence>
<feature type="region of interest" description="Disordered" evidence="1">
    <location>
        <begin position="399"/>
        <end position="506"/>
    </location>
</feature>
<keyword evidence="2" id="KW-0812">Transmembrane</keyword>
<proteinExistence type="predicted"/>
<feature type="compositionally biased region" description="Low complexity" evidence="1">
    <location>
        <begin position="407"/>
        <end position="418"/>
    </location>
</feature>
<keyword evidence="2" id="KW-0472">Membrane</keyword>
<feature type="region of interest" description="Disordered" evidence="1">
    <location>
        <begin position="290"/>
        <end position="372"/>
    </location>
</feature>
<dbReference type="EMBL" id="MU032344">
    <property type="protein sequence ID" value="KAF3769879.1"/>
    <property type="molecule type" value="Genomic_DNA"/>
</dbReference>
<feature type="transmembrane region" description="Helical" evidence="2">
    <location>
        <begin position="6"/>
        <end position="26"/>
    </location>
</feature>
<evidence type="ECO:0000256" key="1">
    <source>
        <dbReference type="SAM" id="MobiDB-lite"/>
    </source>
</evidence>
<reference evidence="3" key="1">
    <citation type="journal article" date="2020" name="Phytopathology">
        <title>Genome sequence of the chestnut blight fungus Cryphonectria parasitica EP155: A fundamental resource for an archetypical invasive plant pathogen.</title>
        <authorList>
            <person name="Crouch J.A."/>
            <person name="Dawe A."/>
            <person name="Aerts A."/>
            <person name="Barry K."/>
            <person name="Churchill A.C.L."/>
            <person name="Grimwood J."/>
            <person name="Hillman B."/>
            <person name="Milgroom M.G."/>
            <person name="Pangilinan J."/>
            <person name="Smith M."/>
            <person name="Salamov A."/>
            <person name="Schmutz J."/>
            <person name="Yadav J."/>
            <person name="Grigoriev I.V."/>
            <person name="Nuss D."/>
        </authorList>
    </citation>
    <scope>NUCLEOTIDE SEQUENCE</scope>
    <source>
        <strain evidence="3">EP155</strain>
    </source>
</reference>
<feature type="compositionally biased region" description="Acidic residues" evidence="1">
    <location>
        <begin position="434"/>
        <end position="448"/>
    </location>
</feature>
<dbReference type="RefSeq" id="XP_040780840.1">
    <property type="nucleotide sequence ID" value="XM_040916495.1"/>
</dbReference>
<name>A0A9P5CSR9_CRYP1</name>
<gene>
    <name evidence="3" type="ORF">M406DRAFT_247936</name>
</gene>
<keyword evidence="4" id="KW-1185">Reference proteome</keyword>
<dbReference type="OrthoDB" id="5431149at2759"/>
<feature type="transmembrane region" description="Helical" evidence="2">
    <location>
        <begin position="110"/>
        <end position="131"/>
    </location>
</feature>
<organism evidence="3 4">
    <name type="scientific">Cryphonectria parasitica (strain ATCC 38755 / EP155)</name>
    <dbReference type="NCBI Taxonomy" id="660469"/>
    <lineage>
        <taxon>Eukaryota</taxon>
        <taxon>Fungi</taxon>
        <taxon>Dikarya</taxon>
        <taxon>Ascomycota</taxon>
        <taxon>Pezizomycotina</taxon>
        <taxon>Sordariomycetes</taxon>
        <taxon>Sordariomycetidae</taxon>
        <taxon>Diaporthales</taxon>
        <taxon>Cryphonectriaceae</taxon>
        <taxon>Cryphonectria-Endothia species complex</taxon>
        <taxon>Cryphonectria</taxon>
    </lineage>
</organism>
<feature type="compositionally biased region" description="Basic and acidic residues" evidence="1">
    <location>
        <begin position="449"/>
        <end position="461"/>
    </location>
</feature>
<dbReference type="AlphaFoldDB" id="A0A9P5CSR9"/>
<feature type="transmembrane region" description="Helical" evidence="2">
    <location>
        <begin position="38"/>
        <end position="57"/>
    </location>
</feature>
<dbReference type="Proteomes" id="UP000803844">
    <property type="component" value="Unassembled WGS sequence"/>
</dbReference>
<comment type="caution">
    <text evidence="3">The sequence shown here is derived from an EMBL/GenBank/DDBJ whole genome shotgun (WGS) entry which is preliminary data.</text>
</comment>
<sequence>MAPAVPGTIALSSSTILLVLQIILALPRAGHIAATEAVAVISAILELAVLILLSWILFTSMRGGGESSARKVSPLLFGSGIGLCVLVAVLTVGCLISLSINRNLGGATSGFLAGTAIMLLISFITQLLFLVTRHLAGRSQDHGRSSTPGMQEIGWQPSWQPARRVKAVPYESTLPPTEPSSRAVSMESKSPRPSTGGFSATDTISTITSTLAHAVRPITSRNRLISGSGRSQRSVRRAASIESMDNRARSIATIDSFDSWDTSGVDAQCRQTVLESGSSPLAGTRFLETIPASPTTSRCPSPGTPLDLDSDLEAPWRVARRSRSFSPAGSARSELPAPPPKRGLTQHTSASESHIHPLFRSDSPTPAPLASPGTIVIAAPQAGWVISDRQSIRSLRRMRSGSLPAVSSPLTLSGSSDSFNMASSKTLSAASDESSLEPAEEEEEDDDDEKRQEADVPEREITPPIPDFILNAGSRTSLVGYQVRKTESREGPSGPGLEALPPTDGW</sequence>
<feature type="compositionally biased region" description="Polar residues" evidence="1">
    <location>
        <begin position="179"/>
        <end position="200"/>
    </location>
</feature>
<keyword evidence="2" id="KW-1133">Transmembrane helix</keyword>
<protein>
    <submittedName>
        <fullName evidence="3">Uncharacterized protein</fullName>
    </submittedName>
</protein>
<feature type="region of interest" description="Disordered" evidence="1">
    <location>
        <begin position="170"/>
        <end position="201"/>
    </location>
</feature>